<evidence type="ECO:0000313" key="1">
    <source>
        <dbReference type="EMBL" id="KAL3808429.1"/>
    </source>
</evidence>
<sequence>MQMAKILGRLPACACCVAAMLTGRDATATSTTTRVTAEQAPFLEYHLETNVDEFAALDLDQRSIVARLATGDEEGLTEARMVYSNGRVLDDDDEIPSVTLRDLSVQAGEQLVNSSTYNTFVDFYGGYDYADQWVMASFGGIATGDMFDFDFTQLEVEGRAGYLGLFLF</sequence>
<name>A0ABD3R6J0_9STRA</name>
<accession>A0ABD3R6J0</accession>
<organism evidence="1 2">
    <name type="scientific">Cyclostephanos tholiformis</name>
    <dbReference type="NCBI Taxonomy" id="382380"/>
    <lineage>
        <taxon>Eukaryota</taxon>
        <taxon>Sar</taxon>
        <taxon>Stramenopiles</taxon>
        <taxon>Ochrophyta</taxon>
        <taxon>Bacillariophyta</taxon>
        <taxon>Coscinodiscophyceae</taxon>
        <taxon>Thalassiosirophycidae</taxon>
        <taxon>Stephanodiscales</taxon>
        <taxon>Stephanodiscaceae</taxon>
        <taxon>Cyclostephanos</taxon>
    </lineage>
</organism>
<comment type="caution">
    <text evidence="1">The sequence shown here is derived from an EMBL/GenBank/DDBJ whole genome shotgun (WGS) entry which is preliminary data.</text>
</comment>
<gene>
    <name evidence="1" type="ORF">ACHAXA_003836</name>
</gene>
<proteinExistence type="predicted"/>
<evidence type="ECO:0000313" key="2">
    <source>
        <dbReference type="Proteomes" id="UP001530377"/>
    </source>
</evidence>
<keyword evidence="2" id="KW-1185">Reference proteome</keyword>
<dbReference type="AlphaFoldDB" id="A0ABD3R6J0"/>
<dbReference type="EMBL" id="JALLPB020000511">
    <property type="protein sequence ID" value="KAL3808429.1"/>
    <property type="molecule type" value="Genomic_DNA"/>
</dbReference>
<protein>
    <recommendedName>
        <fullName evidence="3">Lipoprotein</fullName>
    </recommendedName>
</protein>
<reference evidence="1 2" key="1">
    <citation type="submission" date="2024-10" db="EMBL/GenBank/DDBJ databases">
        <title>Updated reference genomes for cyclostephanoid diatoms.</title>
        <authorList>
            <person name="Roberts W.R."/>
            <person name="Alverson A.J."/>
        </authorList>
    </citation>
    <scope>NUCLEOTIDE SEQUENCE [LARGE SCALE GENOMIC DNA]</scope>
    <source>
        <strain evidence="1 2">AJA228-03</strain>
    </source>
</reference>
<dbReference type="Proteomes" id="UP001530377">
    <property type="component" value="Unassembled WGS sequence"/>
</dbReference>
<evidence type="ECO:0008006" key="3">
    <source>
        <dbReference type="Google" id="ProtNLM"/>
    </source>
</evidence>